<accession>A0ABP1RGY0</accession>
<feature type="coiled-coil region" evidence="1">
    <location>
        <begin position="388"/>
        <end position="415"/>
    </location>
</feature>
<evidence type="ECO:0000313" key="4">
    <source>
        <dbReference type="EMBL" id="CAL8128003.1"/>
    </source>
</evidence>
<gene>
    <name evidence="4" type="ORF">ODALV1_LOCUS22045</name>
</gene>
<sequence>MGTEALFQQNTFFKVKGWPWTAWQATRRFGALHSFGIGALWLRWAEWVLKASDEKALQSMKGTFPSATKLEITGNLAVFSYTFLILQGVAFACFAAEYLLRFICGIIKNKNKVNVANDDQSLESTMEPHNIDGESLFESATDQSLESTMEPHNIDGKSLFDSAADQSAAEPAICSIQPTTAATTVETTVTVEVHRDGADLSVSIVGDSYTHPNSIDEAIDAHLQSGDDLLSLNNENFQNVHHSNALDASHEVPKTLKVLVNCHEATDDENNLNDDSDISEGEAKEFLENPRLRPYFNYGMNPSEKEIKDAWYQARLEKSKIDKEDRENEELAEDERAAKMKNQMIEEKFNNEVLSIVNEIEESRLDSLELKAKFLDCSTLINTGFSKVDELELQLKKAEDIINKLQNALTNDDALNASKGVRDLKLLLHEIPANVVESIRKLMYINRDLLGEVRVRLKSGKAYKDLNKKIDKDSSNHL</sequence>
<evidence type="ECO:0000256" key="1">
    <source>
        <dbReference type="SAM" id="Coils"/>
    </source>
</evidence>
<dbReference type="Gene3D" id="2.30.42.10">
    <property type="match status" value="1"/>
</dbReference>
<name>A0ABP1RGY0_9HEXA</name>
<proteinExistence type="predicted"/>
<dbReference type="InterPro" id="IPR036034">
    <property type="entry name" value="PDZ_sf"/>
</dbReference>
<dbReference type="EMBL" id="CAXLJM020000072">
    <property type="protein sequence ID" value="CAL8128003.1"/>
    <property type="molecule type" value="Genomic_DNA"/>
</dbReference>
<keyword evidence="1" id="KW-0175">Coiled coil</keyword>
<dbReference type="PROSITE" id="PS50106">
    <property type="entry name" value="PDZ"/>
    <property type="match status" value="1"/>
</dbReference>
<protein>
    <recommendedName>
        <fullName evidence="3">PDZ domain-containing protein</fullName>
    </recommendedName>
</protein>
<feature type="transmembrane region" description="Helical" evidence="2">
    <location>
        <begin position="78"/>
        <end position="100"/>
    </location>
</feature>
<dbReference type="InterPro" id="IPR001478">
    <property type="entry name" value="PDZ"/>
</dbReference>
<organism evidence="4 5">
    <name type="scientific">Orchesella dallaii</name>
    <dbReference type="NCBI Taxonomy" id="48710"/>
    <lineage>
        <taxon>Eukaryota</taxon>
        <taxon>Metazoa</taxon>
        <taxon>Ecdysozoa</taxon>
        <taxon>Arthropoda</taxon>
        <taxon>Hexapoda</taxon>
        <taxon>Collembola</taxon>
        <taxon>Entomobryomorpha</taxon>
        <taxon>Entomobryoidea</taxon>
        <taxon>Orchesellidae</taxon>
        <taxon>Orchesellinae</taxon>
        <taxon>Orchesella</taxon>
    </lineage>
</organism>
<dbReference type="Proteomes" id="UP001642540">
    <property type="component" value="Unassembled WGS sequence"/>
</dbReference>
<evidence type="ECO:0000256" key="2">
    <source>
        <dbReference type="SAM" id="Phobius"/>
    </source>
</evidence>
<evidence type="ECO:0000259" key="3">
    <source>
        <dbReference type="PROSITE" id="PS50106"/>
    </source>
</evidence>
<evidence type="ECO:0000313" key="5">
    <source>
        <dbReference type="Proteomes" id="UP001642540"/>
    </source>
</evidence>
<keyword evidence="5" id="KW-1185">Reference proteome</keyword>
<keyword evidence="2" id="KW-1133">Transmembrane helix</keyword>
<keyword evidence="2" id="KW-0472">Membrane</keyword>
<keyword evidence="2" id="KW-0812">Transmembrane</keyword>
<feature type="domain" description="PDZ" evidence="3">
    <location>
        <begin position="188"/>
        <end position="264"/>
    </location>
</feature>
<comment type="caution">
    <text evidence="4">The sequence shown here is derived from an EMBL/GenBank/DDBJ whole genome shotgun (WGS) entry which is preliminary data.</text>
</comment>
<feature type="coiled-coil region" evidence="1">
    <location>
        <begin position="314"/>
        <end position="348"/>
    </location>
</feature>
<dbReference type="SUPFAM" id="SSF50156">
    <property type="entry name" value="PDZ domain-like"/>
    <property type="match status" value="1"/>
</dbReference>
<reference evidence="4 5" key="1">
    <citation type="submission" date="2024-08" db="EMBL/GenBank/DDBJ databases">
        <authorList>
            <person name="Cucini C."/>
            <person name="Frati F."/>
        </authorList>
    </citation>
    <scope>NUCLEOTIDE SEQUENCE [LARGE SCALE GENOMIC DNA]</scope>
</reference>